<dbReference type="NCBIfam" id="TIGR03782">
    <property type="entry name" value="Bac_Flav_CT_J"/>
    <property type="match status" value="1"/>
</dbReference>
<keyword evidence="1" id="KW-0812">Transmembrane</keyword>
<evidence type="ECO:0000256" key="2">
    <source>
        <dbReference type="SAM" id="SignalP"/>
    </source>
</evidence>
<dbReference type="OrthoDB" id="1147144at2"/>
<dbReference type="InterPro" id="IPR012424">
    <property type="entry name" value="Conjugative_transposon_TraJ_C"/>
</dbReference>
<keyword evidence="2" id="KW-0732">Signal</keyword>
<evidence type="ECO:0000256" key="1">
    <source>
        <dbReference type="SAM" id="Phobius"/>
    </source>
</evidence>
<evidence type="ECO:0000313" key="4">
    <source>
        <dbReference type="EMBL" id="SIN78105.1"/>
    </source>
</evidence>
<feature type="transmembrane region" description="Helical" evidence="1">
    <location>
        <begin position="51"/>
        <end position="69"/>
    </location>
</feature>
<dbReference type="STRING" id="536979.SAMN04488055_1308"/>
<feature type="chain" id="PRO_5013065638" evidence="2">
    <location>
        <begin position="24"/>
        <end position="397"/>
    </location>
</feature>
<proteinExistence type="predicted"/>
<feature type="transmembrane region" description="Helical" evidence="1">
    <location>
        <begin position="90"/>
        <end position="110"/>
    </location>
</feature>
<keyword evidence="5" id="KW-1185">Reference proteome</keyword>
<dbReference type="InterPro" id="IPR022393">
    <property type="entry name" value="Conjugative_transposon_TraJ"/>
</dbReference>
<feature type="transmembrane region" description="Helical" evidence="1">
    <location>
        <begin position="220"/>
        <end position="241"/>
    </location>
</feature>
<evidence type="ECO:0000259" key="3">
    <source>
        <dbReference type="Pfam" id="PF07863"/>
    </source>
</evidence>
<organism evidence="4 5">
    <name type="scientific">Chitinophaga niabensis</name>
    <dbReference type="NCBI Taxonomy" id="536979"/>
    <lineage>
        <taxon>Bacteria</taxon>
        <taxon>Pseudomonadati</taxon>
        <taxon>Bacteroidota</taxon>
        <taxon>Chitinophagia</taxon>
        <taxon>Chitinophagales</taxon>
        <taxon>Chitinophagaceae</taxon>
        <taxon>Chitinophaga</taxon>
    </lineage>
</organism>
<keyword evidence="1" id="KW-0472">Membrane</keyword>
<dbReference type="RefSeq" id="WP_074238462.1">
    <property type="nucleotide sequence ID" value="NZ_FSRA01000001.1"/>
</dbReference>
<evidence type="ECO:0000313" key="5">
    <source>
        <dbReference type="Proteomes" id="UP000185003"/>
    </source>
</evidence>
<dbReference type="Proteomes" id="UP000185003">
    <property type="component" value="Unassembled WGS sequence"/>
</dbReference>
<protein>
    <submittedName>
        <fullName evidence="4">Bacteroides conjugative transposon TraJ protein</fullName>
    </submittedName>
</protein>
<keyword evidence="1" id="KW-1133">Transmembrane helix</keyword>
<accession>A0A1N6E4X4</accession>
<name>A0A1N6E4X4_9BACT</name>
<dbReference type="Pfam" id="PF07863">
    <property type="entry name" value="CtnDOT_TraJ"/>
    <property type="match status" value="1"/>
</dbReference>
<dbReference type="AlphaFoldDB" id="A0A1N6E4X4"/>
<gene>
    <name evidence="4" type="ORF">SAMN04488055_1308</name>
</gene>
<sequence>MRKCGRAVLVAAVLLGLPLLGQAQDVADKIHSLNGILDKLLETMMPMCKDLISVAMGIAGFGALWYIAGRCWKHLANAEPIDFYPLFRPFVLGFCISFFPLLLDTVNFLMKPIVTGTGEMVHNTDEAVKVLLEQKKQAMKGTVGWEMYVGEDNNGDREKWYKYAYGDKKEHWTEYIDHSLQFMTAKAMYNFRQKVKEWMSEILKVLFQAASLCINTIRTFQLIVLAILGPLVFGLAVYDGFQHSLTAWLSRYLNVFMWLPVANIFGAIIAKIQEEMLKLDLDQIKNSGDTYFSASDTGYLIFMIIGIVGYFTVPTVAGYIINAGGAGAMVSKVTSVMSSIPGAPVSAATSAIDTMKSFQDGKKYDAGTGISGAIGRAFKTDDGDGSFQHSKLSGRAK</sequence>
<feature type="signal peptide" evidence="2">
    <location>
        <begin position="1"/>
        <end position="23"/>
    </location>
</feature>
<feature type="transmembrane region" description="Helical" evidence="1">
    <location>
        <begin position="299"/>
        <end position="321"/>
    </location>
</feature>
<dbReference type="EMBL" id="FSRA01000001">
    <property type="protein sequence ID" value="SIN78105.1"/>
    <property type="molecule type" value="Genomic_DNA"/>
</dbReference>
<feature type="domain" description="Conjugative transposon TraJ C-terminal" evidence="3">
    <location>
        <begin position="29"/>
        <end position="394"/>
    </location>
</feature>
<reference evidence="4 5" key="1">
    <citation type="submission" date="2016-11" db="EMBL/GenBank/DDBJ databases">
        <authorList>
            <person name="Jaros S."/>
            <person name="Januszkiewicz K."/>
            <person name="Wedrychowicz H."/>
        </authorList>
    </citation>
    <scope>NUCLEOTIDE SEQUENCE [LARGE SCALE GENOMIC DNA]</scope>
    <source>
        <strain evidence="4 5">DSM 24787</strain>
    </source>
</reference>
<feature type="transmembrane region" description="Helical" evidence="1">
    <location>
        <begin position="253"/>
        <end position="272"/>
    </location>
</feature>